<name>A0A0D2BA76_9EURO</name>
<evidence type="ECO:0000313" key="3">
    <source>
        <dbReference type="Proteomes" id="UP000054466"/>
    </source>
</evidence>
<reference evidence="2 3" key="1">
    <citation type="submission" date="2015-01" db="EMBL/GenBank/DDBJ databases">
        <title>The Genome Sequence of Cladophialophora immunda CBS83496.</title>
        <authorList>
            <consortium name="The Broad Institute Genomics Platform"/>
            <person name="Cuomo C."/>
            <person name="de Hoog S."/>
            <person name="Gorbushina A."/>
            <person name="Stielow B."/>
            <person name="Teixiera M."/>
            <person name="Abouelleil A."/>
            <person name="Chapman S.B."/>
            <person name="Priest M."/>
            <person name="Young S.K."/>
            <person name="Wortman J."/>
            <person name="Nusbaum C."/>
            <person name="Birren B."/>
        </authorList>
    </citation>
    <scope>NUCLEOTIDE SEQUENCE [LARGE SCALE GENOMIC DNA]</scope>
    <source>
        <strain evidence="2 3">CBS 83496</strain>
    </source>
</reference>
<gene>
    <name evidence="2" type="ORF">PV07_01235</name>
</gene>
<evidence type="ECO:0000313" key="2">
    <source>
        <dbReference type="EMBL" id="KIW34457.1"/>
    </source>
</evidence>
<dbReference type="EMBL" id="KN847040">
    <property type="protein sequence ID" value="KIW34457.1"/>
    <property type="molecule type" value="Genomic_DNA"/>
</dbReference>
<dbReference type="GeneID" id="27340429"/>
<organism evidence="2 3">
    <name type="scientific">Cladophialophora immunda</name>
    <dbReference type="NCBI Taxonomy" id="569365"/>
    <lineage>
        <taxon>Eukaryota</taxon>
        <taxon>Fungi</taxon>
        <taxon>Dikarya</taxon>
        <taxon>Ascomycota</taxon>
        <taxon>Pezizomycotina</taxon>
        <taxon>Eurotiomycetes</taxon>
        <taxon>Chaetothyriomycetidae</taxon>
        <taxon>Chaetothyriales</taxon>
        <taxon>Herpotrichiellaceae</taxon>
        <taxon>Cladophialophora</taxon>
    </lineage>
</organism>
<sequence length="86" mass="9453">MRTTLCMQSTTKPARDMASTQKRDMCTRATVMRATVMRATVMRATPNTAKVATASMATRDTPSTNIIKMPIEDLATNKYSGLTHVI</sequence>
<dbReference type="HOGENOM" id="CLU_2497705_0_0_1"/>
<keyword evidence="3" id="KW-1185">Reference proteome</keyword>
<feature type="region of interest" description="Disordered" evidence="1">
    <location>
        <begin position="1"/>
        <end position="23"/>
    </location>
</feature>
<protein>
    <submittedName>
        <fullName evidence="2">Uncharacterized protein</fullName>
    </submittedName>
</protein>
<dbReference type="Proteomes" id="UP000054466">
    <property type="component" value="Unassembled WGS sequence"/>
</dbReference>
<feature type="compositionally biased region" description="Polar residues" evidence="1">
    <location>
        <begin position="1"/>
        <end position="12"/>
    </location>
</feature>
<evidence type="ECO:0000256" key="1">
    <source>
        <dbReference type="SAM" id="MobiDB-lite"/>
    </source>
</evidence>
<dbReference type="RefSeq" id="XP_016254673.1">
    <property type="nucleotide sequence ID" value="XM_016387745.1"/>
</dbReference>
<dbReference type="VEuPathDB" id="FungiDB:PV07_01235"/>
<accession>A0A0D2BA76</accession>
<proteinExistence type="predicted"/>
<dbReference type="AlphaFoldDB" id="A0A0D2BA76"/>